<evidence type="ECO:0000313" key="2">
    <source>
        <dbReference type="Proteomes" id="UP000324222"/>
    </source>
</evidence>
<reference evidence="1 2" key="1">
    <citation type="submission" date="2019-05" db="EMBL/GenBank/DDBJ databases">
        <title>Another draft genome of Portunus trituberculatus and its Hox gene families provides insights of decapod evolution.</title>
        <authorList>
            <person name="Jeong J.-H."/>
            <person name="Song I."/>
            <person name="Kim S."/>
            <person name="Choi T."/>
            <person name="Kim D."/>
            <person name="Ryu S."/>
            <person name="Kim W."/>
        </authorList>
    </citation>
    <scope>NUCLEOTIDE SEQUENCE [LARGE SCALE GENOMIC DNA]</scope>
    <source>
        <tissue evidence="1">Muscle</tissue>
    </source>
</reference>
<accession>A0A5B7GYF1</accession>
<gene>
    <name evidence="1" type="ORF">E2C01_055985</name>
</gene>
<name>A0A5B7GYF1_PORTR</name>
<dbReference type="EMBL" id="VSRR010019089">
    <property type="protein sequence ID" value="MPC61908.1"/>
    <property type="molecule type" value="Genomic_DNA"/>
</dbReference>
<keyword evidence="2" id="KW-1185">Reference proteome</keyword>
<evidence type="ECO:0000313" key="1">
    <source>
        <dbReference type="EMBL" id="MPC61908.1"/>
    </source>
</evidence>
<comment type="caution">
    <text evidence="1">The sequence shown here is derived from an EMBL/GenBank/DDBJ whole genome shotgun (WGS) entry which is preliminary data.</text>
</comment>
<protein>
    <submittedName>
        <fullName evidence="1">Uncharacterized protein</fullName>
    </submittedName>
</protein>
<dbReference type="AlphaFoldDB" id="A0A5B7GYF1"/>
<organism evidence="1 2">
    <name type="scientific">Portunus trituberculatus</name>
    <name type="common">Swimming crab</name>
    <name type="synonym">Neptunus trituberculatus</name>
    <dbReference type="NCBI Taxonomy" id="210409"/>
    <lineage>
        <taxon>Eukaryota</taxon>
        <taxon>Metazoa</taxon>
        <taxon>Ecdysozoa</taxon>
        <taxon>Arthropoda</taxon>
        <taxon>Crustacea</taxon>
        <taxon>Multicrustacea</taxon>
        <taxon>Malacostraca</taxon>
        <taxon>Eumalacostraca</taxon>
        <taxon>Eucarida</taxon>
        <taxon>Decapoda</taxon>
        <taxon>Pleocyemata</taxon>
        <taxon>Brachyura</taxon>
        <taxon>Eubrachyura</taxon>
        <taxon>Portunoidea</taxon>
        <taxon>Portunidae</taxon>
        <taxon>Portuninae</taxon>
        <taxon>Portunus</taxon>
    </lineage>
</organism>
<sequence length="84" mass="9867">MQGSYHVHHYSVEQQQRRHCFPECWGRKWRRPDLSSFMQLPEGRTGTTIVTSGHIVTNTTTRPMGRLHSTSSTDKRYRITTILH</sequence>
<proteinExistence type="predicted"/>
<dbReference type="Proteomes" id="UP000324222">
    <property type="component" value="Unassembled WGS sequence"/>
</dbReference>